<protein>
    <submittedName>
        <fullName evidence="6">LysR family transcriptional regulator</fullName>
    </submittedName>
</protein>
<keyword evidence="4" id="KW-0804">Transcription</keyword>
<dbReference type="GO" id="GO:0043565">
    <property type="term" value="F:sequence-specific DNA binding"/>
    <property type="evidence" value="ECO:0007669"/>
    <property type="project" value="TreeGrafter"/>
</dbReference>
<dbReference type="Pfam" id="PF03466">
    <property type="entry name" value="LysR_substrate"/>
    <property type="match status" value="1"/>
</dbReference>
<keyword evidence="3" id="KW-0238">DNA-binding</keyword>
<sequence length="302" mass="33020">MDRIDSMRLFTRVVERRSFTAAAADLGLPRSSATAAIKQLEERLGVQLLRRTTRHVTTTLDGEAYYHRCIGILADIEDAEGTFGAHEVRGRLSIDINGNMARTLVIPELPALLARYPGLSVHIGEGDRFVDLVREGVDCVVRAGTLPDSDMIARRIGMAREATVASAAYVERHGLPRSLDELAGHLMIGFVSSRTGQVMPLEFTVDGKIREIVLPSRVTVSNSDTAATLVRQGFGLYQAPRRRFAADIEAGRLVEVLPGNPPTPTPISVLYPPSRQLSPRVRVFVDWLVEILGPKLDASSSS</sequence>
<dbReference type="CDD" id="cd08472">
    <property type="entry name" value="PBP2_CrgA_like_3"/>
    <property type="match status" value="1"/>
</dbReference>
<dbReference type="Gene3D" id="1.10.10.10">
    <property type="entry name" value="Winged helix-like DNA-binding domain superfamily/Winged helix DNA-binding domain"/>
    <property type="match status" value="1"/>
</dbReference>
<dbReference type="PANTHER" id="PTHR30537:SF72">
    <property type="entry name" value="LYSR FAMILY TRANSCRIPTIONAL REGULATOR"/>
    <property type="match status" value="1"/>
</dbReference>
<feature type="domain" description="HTH lysR-type" evidence="5">
    <location>
        <begin position="1"/>
        <end position="59"/>
    </location>
</feature>
<dbReference type="SUPFAM" id="SSF53850">
    <property type="entry name" value="Periplasmic binding protein-like II"/>
    <property type="match status" value="1"/>
</dbReference>
<organism evidence="6 7">
    <name type="scientific">Mesorhizobium hawassense</name>
    <dbReference type="NCBI Taxonomy" id="1209954"/>
    <lineage>
        <taxon>Bacteria</taxon>
        <taxon>Pseudomonadati</taxon>
        <taxon>Pseudomonadota</taxon>
        <taxon>Alphaproteobacteria</taxon>
        <taxon>Hyphomicrobiales</taxon>
        <taxon>Phyllobacteriaceae</taxon>
        <taxon>Mesorhizobium</taxon>
    </lineage>
</organism>
<dbReference type="GO" id="GO:0003700">
    <property type="term" value="F:DNA-binding transcription factor activity"/>
    <property type="evidence" value="ECO:0007669"/>
    <property type="project" value="InterPro"/>
</dbReference>
<reference evidence="6 7" key="2">
    <citation type="submission" date="2018-07" db="EMBL/GenBank/DDBJ databases">
        <title>Diversity of Mesorhizobium strains in Brazil.</title>
        <authorList>
            <person name="Helene L.C.F."/>
            <person name="Dall'Agnol R."/>
            <person name="Delamuta J.R.M."/>
            <person name="Hungria M."/>
        </authorList>
    </citation>
    <scope>NUCLEOTIDE SEQUENCE [LARGE SCALE GENOMIC DNA]</scope>
    <source>
        <strain evidence="6 7">AC99b</strain>
    </source>
</reference>
<dbReference type="EMBL" id="QMBP01000005">
    <property type="protein sequence ID" value="RAZ90473.1"/>
    <property type="molecule type" value="Genomic_DNA"/>
</dbReference>
<evidence type="ECO:0000256" key="4">
    <source>
        <dbReference type="ARBA" id="ARBA00023163"/>
    </source>
</evidence>
<dbReference type="SUPFAM" id="SSF46785">
    <property type="entry name" value="Winged helix' DNA-binding domain"/>
    <property type="match status" value="1"/>
</dbReference>
<dbReference type="InterPro" id="IPR036390">
    <property type="entry name" value="WH_DNA-bd_sf"/>
</dbReference>
<dbReference type="Proteomes" id="UP000251558">
    <property type="component" value="Unassembled WGS sequence"/>
</dbReference>
<dbReference type="InterPro" id="IPR036388">
    <property type="entry name" value="WH-like_DNA-bd_sf"/>
</dbReference>
<gene>
    <name evidence="6" type="ORF">DPM33_13225</name>
</gene>
<dbReference type="AlphaFoldDB" id="A0A330HQJ8"/>
<dbReference type="PROSITE" id="PS50931">
    <property type="entry name" value="HTH_LYSR"/>
    <property type="match status" value="1"/>
</dbReference>
<dbReference type="OrthoDB" id="9786526at2"/>
<dbReference type="InterPro" id="IPR058163">
    <property type="entry name" value="LysR-type_TF_proteobact-type"/>
</dbReference>
<name>A0A330HQJ8_9HYPH</name>
<evidence type="ECO:0000256" key="2">
    <source>
        <dbReference type="ARBA" id="ARBA00023015"/>
    </source>
</evidence>
<comment type="similarity">
    <text evidence="1">Belongs to the LysR transcriptional regulatory family.</text>
</comment>
<evidence type="ECO:0000313" key="7">
    <source>
        <dbReference type="Proteomes" id="UP000251558"/>
    </source>
</evidence>
<dbReference type="PANTHER" id="PTHR30537">
    <property type="entry name" value="HTH-TYPE TRANSCRIPTIONAL REGULATOR"/>
    <property type="match status" value="1"/>
</dbReference>
<dbReference type="Pfam" id="PF00126">
    <property type="entry name" value="HTH_1"/>
    <property type="match status" value="1"/>
</dbReference>
<proteinExistence type="inferred from homology"/>
<evidence type="ECO:0000313" key="6">
    <source>
        <dbReference type="EMBL" id="RAZ90473.1"/>
    </source>
</evidence>
<evidence type="ECO:0000256" key="3">
    <source>
        <dbReference type="ARBA" id="ARBA00023125"/>
    </source>
</evidence>
<dbReference type="Gene3D" id="3.40.190.290">
    <property type="match status" value="1"/>
</dbReference>
<comment type="caution">
    <text evidence="6">The sequence shown here is derived from an EMBL/GenBank/DDBJ whole genome shotgun (WGS) entry which is preliminary data.</text>
</comment>
<keyword evidence="2" id="KW-0805">Transcription regulation</keyword>
<dbReference type="GO" id="GO:0006351">
    <property type="term" value="P:DNA-templated transcription"/>
    <property type="evidence" value="ECO:0007669"/>
    <property type="project" value="TreeGrafter"/>
</dbReference>
<dbReference type="InterPro" id="IPR000847">
    <property type="entry name" value="LysR_HTH_N"/>
</dbReference>
<dbReference type="InterPro" id="IPR005119">
    <property type="entry name" value="LysR_subst-bd"/>
</dbReference>
<dbReference type="RefSeq" id="WP_112097874.1">
    <property type="nucleotide sequence ID" value="NZ_QMBP01000005.1"/>
</dbReference>
<keyword evidence="7" id="KW-1185">Reference proteome</keyword>
<evidence type="ECO:0000256" key="1">
    <source>
        <dbReference type="ARBA" id="ARBA00009437"/>
    </source>
</evidence>
<accession>A0A330HQJ8</accession>
<evidence type="ECO:0000259" key="5">
    <source>
        <dbReference type="PROSITE" id="PS50931"/>
    </source>
</evidence>
<reference evidence="7" key="1">
    <citation type="submission" date="2018-06" db="EMBL/GenBank/DDBJ databases">
        <authorList>
            <person name="Helene L.C."/>
            <person name="Dall'Agnol R."/>
            <person name="Delamuta J.R."/>
            <person name="Hungria M."/>
        </authorList>
    </citation>
    <scope>NUCLEOTIDE SEQUENCE [LARGE SCALE GENOMIC DNA]</scope>
    <source>
        <strain evidence="7">AC99b</strain>
    </source>
</reference>
<dbReference type="FunFam" id="1.10.10.10:FF:000001">
    <property type="entry name" value="LysR family transcriptional regulator"/>
    <property type="match status" value="1"/>
</dbReference>